<evidence type="ECO:0000256" key="5">
    <source>
        <dbReference type="ARBA" id="ARBA00023277"/>
    </source>
</evidence>
<sequence length="249" mass="29121">MRKVFINADDFGVNASVNKAIVELLNKGVINSTTLMANMPGFSEAVKLAHQHKLIDKIGVHLVLTEGPPLTPEIKSVSFLFNGKDKYRKFRYRLFLFRKRYRKLIYNEFAAQIEMLQKNNIPITHIDTHHHIHEVFTITKIILELKEKYNIPSIRILNNLEKPTKFYKRIYRHLVNYYIKNKKANYSELFGNRSDFIEILNNNPSIIGEKSIEVMVHPDYNYEGEIIDKVGLNKFDFSYLESQKVNASV</sequence>
<dbReference type="GO" id="GO:0005975">
    <property type="term" value="P:carbohydrate metabolic process"/>
    <property type="evidence" value="ECO:0007669"/>
    <property type="project" value="InterPro"/>
</dbReference>
<dbReference type="SUPFAM" id="SSF88713">
    <property type="entry name" value="Glycoside hydrolase/deacetylase"/>
    <property type="match status" value="1"/>
</dbReference>
<evidence type="ECO:0000313" key="7">
    <source>
        <dbReference type="Proteomes" id="UP000326903"/>
    </source>
</evidence>
<evidence type="ECO:0000313" key="6">
    <source>
        <dbReference type="EMBL" id="KAA9039292.1"/>
    </source>
</evidence>
<comment type="caution">
    <text evidence="6">The sequence shown here is derived from an EMBL/GenBank/DDBJ whole genome shotgun (WGS) entry which is preliminary data.</text>
</comment>
<keyword evidence="3" id="KW-0378">Hydrolase</keyword>
<dbReference type="PANTHER" id="PTHR31609:SF1">
    <property type="entry name" value="CARBOHYDRATE DEACETYLASE"/>
    <property type="match status" value="1"/>
</dbReference>
<comment type="cofactor">
    <cofactor evidence="1">
        <name>Mg(2+)</name>
        <dbReference type="ChEBI" id="CHEBI:18420"/>
    </cofactor>
</comment>
<dbReference type="AlphaFoldDB" id="A0A5J5IIX8"/>
<evidence type="ECO:0000256" key="4">
    <source>
        <dbReference type="ARBA" id="ARBA00022842"/>
    </source>
</evidence>
<proteinExistence type="predicted"/>
<dbReference type="GO" id="GO:0016787">
    <property type="term" value="F:hydrolase activity"/>
    <property type="evidence" value="ECO:0007669"/>
    <property type="project" value="UniProtKB-KW"/>
</dbReference>
<keyword evidence="2" id="KW-0479">Metal-binding</keyword>
<keyword evidence="7" id="KW-1185">Reference proteome</keyword>
<evidence type="ECO:0000256" key="1">
    <source>
        <dbReference type="ARBA" id="ARBA00001946"/>
    </source>
</evidence>
<gene>
    <name evidence="6" type="ORF">FW778_10705</name>
</gene>
<accession>A0A5J5IIX8</accession>
<evidence type="ECO:0000256" key="3">
    <source>
        <dbReference type="ARBA" id="ARBA00022801"/>
    </source>
</evidence>
<keyword evidence="4" id="KW-0460">Magnesium</keyword>
<name>A0A5J5IIX8_9BACT</name>
<organism evidence="6 7">
    <name type="scientific">Ginsengibacter hankyongi</name>
    <dbReference type="NCBI Taxonomy" id="2607284"/>
    <lineage>
        <taxon>Bacteria</taxon>
        <taxon>Pseudomonadati</taxon>
        <taxon>Bacteroidota</taxon>
        <taxon>Chitinophagia</taxon>
        <taxon>Chitinophagales</taxon>
        <taxon>Chitinophagaceae</taxon>
        <taxon>Ginsengibacter</taxon>
    </lineage>
</organism>
<dbReference type="InterPro" id="IPR011330">
    <property type="entry name" value="Glyco_hydro/deAcase_b/a-brl"/>
</dbReference>
<dbReference type="RefSeq" id="WP_150414701.1">
    <property type="nucleotide sequence ID" value="NZ_VYQF01000002.1"/>
</dbReference>
<dbReference type="Gene3D" id="3.20.20.370">
    <property type="entry name" value="Glycoside hydrolase/deacetylase"/>
    <property type="match status" value="1"/>
</dbReference>
<dbReference type="PANTHER" id="PTHR31609">
    <property type="entry name" value="YDJC DEACETYLASE FAMILY MEMBER"/>
    <property type="match status" value="1"/>
</dbReference>
<evidence type="ECO:0000256" key="2">
    <source>
        <dbReference type="ARBA" id="ARBA00022723"/>
    </source>
</evidence>
<reference evidence="6 7" key="1">
    <citation type="submission" date="2019-09" db="EMBL/GenBank/DDBJ databases">
        <title>Draft genome sequence of Ginsengibacter sp. BR5-29.</title>
        <authorList>
            <person name="Im W.-T."/>
        </authorList>
    </citation>
    <scope>NUCLEOTIDE SEQUENCE [LARGE SCALE GENOMIC DNA]</scope>
    <source>
        <strain evidence="6 7">BR5-29</strain>
    </source>
</reference>
<protein>
    <submittedName>
        <fullName evidence="6">ChbG/HpnK family deacetylase</fullName>
    </submittedName>
</protein>
<dbReference type="Pfam" id="PF04794">
    <property type="entry name" value="YdjC"/>
    <property type="match status" value="1"/>
</dbReference>
<dbReference type="InterPro" id="IPR006879">
    <property type="entry name" value="YdjC-like"/>
</dbReference>
<dbReference type="GO" id="GO:0019213">
    <property type="term" value="F:deacetylase activity"/>
    <property type="evidence" value="ECO:0007669"/>
    <property type="project" value="TreeGrafter"/>
</dbReference>
<dbReference type="GO" id="GO:0046872">
    <property type="term" value="F:metal ion binding"/>
    <property type="evidence" value="ECO:0007669"/>
    <property type="project" value="UniProtKB-KW"/>
</dbReference>
<keyword evidence="5" id="KW-0119">Carbohydrate metabolism</keyword>
<dbReference type="Proteomes" id="UP000326903">
    <property type="component" value="Unassembled WGS sequence"/>
</dbReference>
<dbReference type="EMBL" id="VYQF01000002">
    <property type="protein sequence ID" value="KAA9039292.1"/>
    <property type="molecule type" value="Genomic_DNA"/>
</dbReference>